<comment type="similarity">
    <text evidence="1">Belongs to the EndA/NucM nuclease family.</text>
</comment>
<gene>
    <name evidence="6" type="ORF">SAMN05421818_10725</name>
</gene>
<dbReference type="GO" id="GO:0016787">
    <property type="term" value="F:hydrolase activity"/>
    <property type="evidence" value="ECO:0007669"/>
    <property type="project" value="UniProtKB-KW"/>
</dbReference>
<dbReference type="RefSeq" id="WP_090407163.1">
    <property type="nucleotide sequence ID" value="NZ_FNDQ01000007.1"/>
</dbReference>
<sequence>MKNKLFLLLGVSLLALNACTKDPIITEPDLTPVEKPSKPTPPTTDPTDPGTTDPVKPGDFSNIPEAQKAYYAGVDFTKKGTALKADLTDKITKTHTKKITYKQVWDAVKAADYVPVTTGNPTEVYLVYGHKEKGSSAEMQAYTRAISKQASGGSSNDTWNREHVYTQDAGGFNTNPPGPGTDAHNIRPADTNWNGKRDNLKFAPGNGYSGPVTGGWYPGDEWKGDVARMMMYMYVRYGEQCLPSKIGVGSTTSTPDGMIDLFLKWNAEVPVSEREKTRNEYLGNANNPAGQGNRNPFIDNPYLATQIWGGPEAENRWK</sequence>
<reference evidence="7" key="1">
    <citation type="submission" date="2016-10" db="EMBL/GenBank/DDBJ databases">
        <authorList>
            <person name="Varghese N."/>
            <person name="Submissions S."/>
        </authorList>
    </citation>
    <scope>NUCLEOTIDE SEQUENCE [LARGE SCALE GENOMIC DNA]</scope>
    <source>
        <strain evidence="7">DSM 23313</strain>
    </source>
</reference>
<dbReference type="InterPro" id="IPR007346">
    <property type="entry name" value="Endonuclease-I"/>
</dbReference>
<evidence type="ECO:0000313" key="6">
    <source>
        <dbReference type="EMBL" id="SDH57238.1"/>
    </source>
</evidence>
<keyword evidence="6" id="KW-0255">Endonuclease</keyword>
<keyword evidence="2" id="KW-0540">Nuclease</keyword>
<evidence type="ECO:0000313" key="7">
    <source>
        <dbReference type="Proteomes" id="UP000243588"/>
    </source>
</evidence>
<keyword evidence="7" id="KW-1185">Reference proteome</keyword>
<evidence type="ECO:0000256" key="1">
    <source>
        <dbReference type="ARBA" id="ARBA00006429"/>
    </source>
</evidence>
<dbReference type="Proteomes" id="UP000243588">
    <property type="component" value="Unassembled WGS sequence"/>
</dbReference>
<dbReference type="Pfam" id="PF04231">
    <property type="entry name" value="Endonuclease_1"/>
    <property type="match status" value="1"/>
</dbReference>
<dbReference type="InterPro" id="IPR044925">
    <property type="entry name" value="His-Me_finger_sf"/>
</dbReference>
<evidence type="ECO:0000256" key="5">
    <source>
        <dbReference type="SAM" id="SignalP"/>
    </source>
</evidence>
<accession>A0A1G8DHQ4</accession>
<feature type="region of interest" description="Disordered" evidence="4">
    <location>
        <begin position="25"/>
        <end position="60"/>
    </location>
</feature>
<feature type="compositionally biased region" description="Low complexity" evidence="4">
    <location>
        <begin position="45"/>
        <end position="59"/>
    </location>
</feature>
<dbReference type="SUPFAM" id="SSF54060">
    <property type="entry name" value="His-Me finger endonucleases"/>
    <property type="match status" value="1"/>
</dbReference>
<evidence type="ECO:0000256" key="2">
    <source>
        <dbReference type="ARBA" id="ARBA00022722"/>
    </source>
</evidence>
<dbReference type="PANTHER" id="PTHR33607:SF2">
    <property type="entry name" value="ENDONUCLEASE-1"/>
    <property type="match status" value="1"/>
</dbReference>
<evidence type="ECO:0000256" key="3">
    <source>
        <dbReference type="ARBA" id="ARBA00022801"/>
    </source>
</evidence>
<dbReference type="GO" id="GO:0004519">
    <property type="term" value="F:endonuclease activity"/>
    <property type="evidence" value="ECO:0007669"/>
    <property type="project" value="UniProtKB-KW"/>
</dbReference>
<name>A0A1G8DHQ4_9FLAO</name>
<dbReference type="PANTHER" id="PTHR33607">
    <property type="entry name" value="ENDONUCLEASE-1"/>
    <property type="match status" value="1"/>
</dbReference>
<keyword evidence="3" id="KW-0378">Hydrolase</keyword>
<dbReference type="AlphaFoldDB" id="A0A1G8DHQ4"/>
<evidence type="ECO:0000256" key="4">
    <source>
        <dbReference type="SAM" id="MobiDB-lite"/>
    </source>
</evidence>
<feature type="signal peptide" evidence="5">
    <location>
        <begin position="1"/>
        <end position="20"/>
    </location>
</feature>
<organism evidence="6 7">
    <name type="scientific">Myroides phaeus</name>
    <dbReference type="NCBI Taxonomy" id="702745"/>
    <lineage>
        <taxon>Bacteria</taxon>
        <taxon>Pseudomonadati</taxon>
        <taxon>Bacteroidota</taxon>
        <taxon>Flavobacteriia</taxon>
        <taxon>Flavobacteriales</taxon>
        <taxon>Flavobacteriaceae</taxon>
        <taxon>Myroides</taxon>
    </lineage>
</organism>
<dbReference type="EMBL" id="FNDQ01000007">
    <property type="protein sequence ID" value="SDH57238.1"/>
    <property type="molecule type" value="Genomic_DNA"/>
</dbReference>
<proteinExistence type="inferred from homology"/>
<feature type="chain" id="PRO_5017220935" evidence="5">
    <location>
        <begin position="21"/>
        <end position="318"/>
    </location>
</feature>
<dbReference type="STRING" id="702745.SAMN05421818_10725"/>
<keyword evidence="5" id="KW-0732">Signal</keyword>
<protein>
    <submittedName>
        <fullName evidence="6">Endonuclease I</fullName>
    </submittedName>
</protein>